<evidence type="ECO:0000313" key="1">
    <source>
        <dbReference type="EMBL" id="MBX38147.1"/>
    </source>
</evidence>
<organism evidence="1">
    <name type="scientific">Rhizophora mucronata</name>
    <name type="common">Asiatic mangrove</name>
    <dbReference type="NCBI Taxonomy" id="61149"/>
    <lineage>
        <taxon>Eukaryota</taxon>
        <taxon>Viridiplantae</taxon>
        <taxon>Streptophyta</taxon>
        <taxon>Embryophyta</taxon>
        <taxon>Tracheophyta</taxon>
        <taxon>Spermatophyta</taxon>
        <taxon>Magnoliopsida</taxon>
        <taxon>eudicotyledons</taxon>
        <taxon>Gunneridae</taxon>
        <taxon>Pentapetalae</taxon>
        <taxon>rosids</taxon>
        <taxon>fabids</taxon>
        <taxon>Malpighiales</taxon>
        <taxon>Rhizophoraceae</taxon>
        <taxon>Rhizophora</taxon>
    </lineage>
</organism>
<proteinExistence type="predicted"/>
<sequence>MKPRPRINICYFNS</sequence>
<accession>A0A2P2N6L9</accession>
<reference evidence="1" key="1">
    <citation type="submission" date="2018-02" db="EMBL/GenBank/DDBJ databases">
        <title>Rhizophora mucronata_Transcriptome.</title>
        <authorList>
            <person name="Meera S.P."/>
            <person name="Sreeshan A."/>
            <person name="Augustine A."/>
        </authorList>
    </citation>
    <scope>NUCLEOTIDE SEQUENCE</scope>
    <source>
        <tissue evidence="1">Leaf</tissue>
    </source>
</reference>
<name>A0A2P2N6L9_RHIMU</name>
<protein>
    <submittedName>
        <fullName evidence="1">Uncharacterized protein</fullName>
    </submittedName>
</protein>
<dbReference type="EMBL" id="GGEC01057663">
    <property type="protein sequence ID" value="MBX38147.1"/>
    <property type="molecule type" value="Transcribed_RNA"/>
</dbReference>